<dbReference type="CDD" id="cd08556">
    <property type="entry name" value="GDPD"/>
    <property type="match status" value="1"/>
</dbReference>
<dbReference type="Proteomes" id="UP000232710">
    <property type="component" value="Segment"/>
</dbReference>
<dbReference type="EMBL" id="JF974320">
    <property type="protein sequence ID" value="AET85024.1"/>
    <property type="molecule type" value="Genomic_DNA"/>
</dbReference>
<dbReference type="PROSITE" id="PS51704">
    <property type="entry name" value="GP_PDE"/>
    <property type="match status" value="1"/>
</dbReference>
<dbReference type="SUPFAM" id="SSF51695">
    <property type="entry name" value="PLC-like phosphodiesterases"/>
    <property type="match status" value="1"/>
</dbReference>
<dbReference type="PANTHER" id="PTHR46211:SF1">
    <property type="entry name" value="GLYCEROPHOSPHODIESTER PHOSPHODIESTERASE, CYTOPLASMIC"/>
    <property type="match status" value="1"/>
</dbReference>
<keyword evidence="3" id="KW-1185">Reference proteome</keyword>
<evidence type="ECO:0000313" key="3">
    <source>
        <dbReference type="Proteomes" id="UP000232710"/>
    </source>
</evidence>
<sequence>MRYIAHRGYSLEYRDNSINAILWAINLGYDGIEIDVQLCGTGEIVLYHDVYIDNYFISETSFEVLKKFGICSLQEVYDKLPKIIHKDLILDIKGNNIEVVGALERFYTRRPTERVTFCSFNRRIVKILPDYYKKGSTFETTFHPREYDMITQNLSMVVVHWTCLDHDFITYCKSKNIGVYTYTHKEPKELEYMYKYDVDAIITNGI</sequence>
<evidence type="ECO:0000259" key="1">
    <source>
        <dbReference type="PROSITE" id="PS51704"/>
    </source>
</evidence>
<dbReference type="InterPro" id="IPR017946">
    <property type="entry name" value="PLC-like_Pdiesterase_TIM-brl"/>
</dbReference>
<name>G9E5V5_MPSP1</name>
<dbReference type="Pfam" id="PF03009">
    <property type="entry name" value="GDPD"/>
    <property type="match status" value="2"/>
</dbReference>
<organism evidence="2 3">
    <name type="scientific">Micromonas pusilla virus SP1</name>
    <name type="common">MpV-SP1</name>
    <dbReference type="NCBI Taxonomy" id="373996"/>
    <lineage>
        <taxon>Viruses</taxon>
        <taxon>Varidnaviria</taxon>
        <taxon>Bamfordvirae</taxon>
        <taxon>Nucleocytoviricota</taxon>
        <taxon>Megaviricetes</taxon>
        <taxon>Algavirales</taxon>
        <taxon>Phycodnaviridae</taxon>
        <taxon>Prasinovirus</taxon>
        <taxon>Prasinovirus micromonas</taxon>
    </lineage>
</organism>
<evidence type="ECO:0000313" key="2">
    <source>
        <dbReference type="EMBL" id="AET85024.1"/>
    </source>
</evidence>
<dbReference type="PANTHER" id="PTHR46211">
    <property type="entry name" value="GLYCEROPHOSPHORYL DIESTER PHOSPHODIESTERASE"/>
    <property type="match status" value="1"/>
</dbReference>
<protein>
    <recommendedName>
        <fullName evidence="1">GP-PDE domain-containing protein</fullName>
    </recommendedName>
</protein>
<accession>G9E5V5</accession>
<reference evidence="2 3" key="1">
    <citation type="submission" date="2010-12" db="EMBL/GenBank/DDBJ databases">
        <title>The Genome Sequence of Micromonas pusilla virus SP1.</title>
        <authorList>
            <consortium name="The Broad Institute Genome Sequencing Platform"/>
            <person name="Henn M.R."/>
            <person name="Suttle C."/>
            <person name="Winget D."/>
            <person name="Chan A."/>
            <person name="Levin J."/>
            <person name="Malboeuf C."/>
            <person name="Casali M."/>
            <person name="Russ C."/>
            <person name="Lennon N."/>
            <person name="Chapman S.B."/>
            <person name="Erlich R."/>
            <person name="Young S.K."/>
            <person name="Yandava C."/>
            <person name="Zeng Q."/>
            <person name="Alvarado L."/>
            <person name="Anderson S."/>
            <person name="Berlin A."/>
            <person name="Chen Z."/>
            <person name="Freedman E."/>
            <person name="Gellesch M."/>
            <person name="Goldberg J."/>
            <person name="Green L."/>
            <person name="Griggs A."/>
            <person name="Gujja S."/>
            <person name="Heilman E.R."/>
            <person name="Heiman D."/>
            <person name="Hollinger A."/>
            <person name="Howarth C."/>
            <person name="Larson L."/>
            <person name="Mehta T."/>
            <person name="Pearson M."/>
            <person name="Roberts A."/>
            <person name="Ryan E."/>
            <person name="Saif S."/>
            <person name="Shea T."/>
            <person name="Shenoy N."/>
            <person name="Sisk P."/>
            <person name="Stolte C."/>
            <person name="Sykes S."/>
            <person name="White J."/>
            <person name="Haas B."/>
            <person name="Nusbaum C."/>
            <person name="Birren B."/>
        </authorList>
    </citation>
    <scope>NUCLEOTIDE SEQUENCE [LARGE SCALE GENOMIC DNA]</scope>
    <source>
        <strain evidence="2 3">SP1</strain>
    </source>
</reference>
<organismHost>
    <name type="scientific">Micromonas pusilla</name>
    <name type="common">Picoplanktonic green alga</name>
    <name type="synonym">Chromulina pusilla</name>
    <dbReference type="NCBI Taxonomy" id="38833"/>
</organismHost>
<proteinExistence type="predicted"/>
<dbReference type="InterPro" id="IPR030395">
    <property type="entry name" value="GP_PDE_dom"/>
</dbReference>
<feature type="domain" description="GP-PDE" evidence="1">
    <location>
        <begin position="1"/>
        <end position="206"/>
    </location>
</feature>
<gene>
    <name evidence="2" type="ORF">MPXG_00226</name>
</gene>
<dbReference type="GO" id="GO:0008081">
    <property type="term" value="F:phosphoric diester hydrolase activity"/>
    <property type="evidence" value="ECO:0007669"/>
    <property type="project" value="InterPro"/>
</dbReference>
<dbReference type="GO" id="GO:0006629">
    <property type="term" value="P:lipid metabolic process"/>
    <property type="evidence" value="ECO:0007669"/>
    <property type="project" value="InterPro"/>
</dbReference>
<dbReference type="Gene3D" id="3.20.20.190">
    <property type="entry name" value="Phosphatidylinositol (PI) phosphodiesterase"/>
    <property type="match status" value="1"/>
</dbReference>